<dbReference type="PANTHER" id="PTHR42789:SF1">
    <property type="entry name" value="D-ISOMER SPECIFIC 2-HYDROXYACID DEHYDROGENASE FAMILY PROTEIN (AFU_ORTHOLOGUE AFUA_6G10090)"/>
    <property type="match status" value="1"/>
</dbReference>
<dbReference type="SUPFAM" id="SSF51735">
    <property type="entry name" value="NAD(P)-binding Rossmann-fold domains"/>
    <property type="match status" value="1"/>
</dbReference>
<evidence type="ECO:0000259" key="6">
    <source>
        <dbReference type="Pfam" id="PF00389"/>
    </source>
</evidence>
<dbReference type="AlphaFoldDB" id="A0A963YQG8"/>
<evidence type="ECO:0000256" key="3">
    <source>
        <dbReference type="ARBA" id="ARBA00023002"/>
    </source>
</evidence>
<keyword evidence="3 5" id="KW-0560">Oxidoreductase</keyword>
<evidence type="ECO:0000256" key="5">
    <source>
        <dbReference type="RuleBase" id="RU003719"/>
    </source>
</evidence>
<dbReference type="RefSeq" id="WP_227320715.1">
    <property type="nucleotide sequence ID" value="NZ_JAESVB010000002.1"/>
</dbReference>
<evidence type="ECO:0000256" key="1">
    <source>
        <dbReference type="ARBA" id="ARBA00005854"/>
    </source>
</evidence>
<dbReference type="InterPro" id="IPR029752">
    <property type="entry name" value="D-isomer_DH_CS1"/>
</dbReference>
<organism evidence="8 9">
    <name type="scientific">Acidisoma silvae</name>
    <dbReference type="NCBI Taxonomy" id="2802396"/>
    <lineage>
        <taxon>Bacteria</taxon>
        <taxon>Pseudomonadati</taxon>
        <taxon>Pseudomonadota</taxon>
        <taxon>Alphaproteobacteria</taxon>
        <taxon>Acetobacterales</taxon>
        <taxon>Acidocellaceae</taxon>
        <taxon>Acidisoma</taxon>
    </lineage>
</organism>
<feature type="domain" description="D-isomer specific 2-hydroxyacid dehydrogenase NAD-binding" evidence="7">
    <location>
        <begin position="115"/>
        <end position="289"/>
    </location>
</feature>
<dbReference type="InterPro" id="IPR036291">
    <property type="entry name" value="NAD(P)-bd_dom_sf"/>
</dbReference>
<dbReference type="Pfam" id="PF02826">
    <property type="entry name" value="2-Hacid_dh_C"/>
    <property type="match status" value="1"/>
</dbReference>
<gene>
    <name evidence="8" type="ORF">ASILVAE211_07770</name>
</gene>
<dbReference type="Proteomes" id="UP000708298">
    <property type="component" value="Unassembled WGS sequence"/>
</dbReference>
<dbReference type="InterPro" id="IPR006140">
    <property type="entry name" value="D-isomer_DH_NAD-bd"/>
</dbReference>
<dbReference type="GO" id="GO:0051287">
    <property type="term" value="F:NAD binding"/>
    <property type="evidence" value="ECO:0007669"/>
    <property type="project" value="InterPro"/>
</dbReference>
<dbReference type="SUPFAM" id="SSF52283">
    <property type="entry name" value="Formate/glycerate dehydrogenase catalytic domain-like"/>
    <property type="match status" value="1"/>
</dbReference>
<keyword evidence="4" id="KW-0520">NAD</keyword>
<dbReference type="CDD" id="cd12169">
    <property type="entry name" value="PGDH_like_1"/>
    <property type="match status" value="1"/>
</dbReference>
<comment type="caution">
    <text evidence="8">The sequence shown here is derived from an EMBL/GenBank/DDBJ whole genome shotgun (WGS) entry which is preliminary data.</text>
</comment>
<dbReference type="PANTHER" id="PTHR42789">
    <property type="entry name" value="D-ISOMER SPECIFIC 2-HYDROXYACID DEHYDROGENASE FAMILY PROTEIN (AFU_ORTHOLOGUE AFUA_6G10090)"/>
    <property type="match status" value="1"/>
</dbReference>
<dbReference type="EMBL" id="JAESVB010000002">
    <property type="protein sequence ID" value="MCB8875074.1"/>
    <property type="molecule type" value="Genomic_DNA"/>
</dbReference>
<reference evidence="8" key="1">
    <citation type="journal article" date="2021" name="Microorganisms">
        <title>Acidisoma silvae sp. nov. and Acidisomacellulosilytica sp. nov., Two Acidophilic Bacteria Isolated from Decaying Wood, Hydrolyzing Cellulose and Producing Poly-3-hydroxybutyrate.</title>
        <authorList>
            <person name="Mieszkin S."/>
            <person name="Pouder E."/>
            <person name="Uroz S."/>
            <person name="Simon-Colin C."/>
            <person name="Alain K."/>
        </authorList>
    </citation>
    <scope>NUCLEOTIDE SEQUENCE</scope>
    <source>
        <strain evidence="8">HW T2.11</strain>
    </source>
</reference>
<feature type="domain" description="D-isomer specific 2-hydroxyacid dehydrogenase catalytic" evidence="6">
    <location>
        <begin position="28"/>
        <end position="313"/>
    </location>
</feature>
<dbReference type="GO" id="GO:0008652">
    <property type="term" value="P:amino acid biosynthetic process"/>
    <property type="evidence" value="ECO:0007669"/>
    <property type="project" value="UniProtKB-KW"/>
</dbReference>
<evidence type="ECO:0000256" key="4">
    <source>
        <dbReference type="ARBA" id="ARBA00023027"/>
    </source>
</evidence>
<dbReference type="Gene3D" id="3.40.50.720">
    <property type="entry name" value="NAD(P)-binding Rossmann-like Domain"/>
    <property type="match status" value="2"/>
</dbReference>
<dbReference type="PROSITE" id="PS00065">
    <property type="entry name" value="D_2_HYDROXYACID_DH_1"/>
    <property type="match status" value="1"/>
</dbReference>
<name>A0A963YQG8_9PROT</name>
<protein>
    <submittedName>
        <fullName evidence="8">D-2-hydroxyacid dehydrogenase family protein</fullName>
    </submittedName>
</protein>
<evidence type="ECO:0000313" key="8">
    <source>
        <dbReference type="EMBL" id="MCB8875074.1"/>
    </source>
</evidence>
<evidence type="ECO:0000256" key="2">
    <source>
        <dbReference type="ARBA" id="ARBA00022605"/>
    </source>
</evidence>
<keyword evidence="2" id="KW-0028">Amino-acid biosynthesis</keyword>
<evidence type="ECO:0000259" key="7">
    <source>
        <dbReference type="Pfam" id="PF02826"/>
    </source>
</evidence>
<accession>A0A963YQG8</accession>
<dbReference type="Pfam" id="PF00389">
    <property type="entry name" value="2-Hacid_dh"/>
    <property type="match status" value="1"/>
</dbReference>
<dbReference type="InterPro" id="IPR006139">
    <property type="entry name" value="D-isomer_2_OHA_DH_cat_dom"/>
</dbReference>
<reference evidence="8" key="2">
    <citation type="submission" date="2021-01" db="EMBL/GenBank/DDBJ databases">
        <authorList>
            <person name="Mieszkin S."/>
            <person name="Pouder E."/>
            <person name="Alain K."/>
        </authorList>
    </citation>
    <scope>NUCLEOTIDE SEQUENCE</scope>
    <source>
        <strain evidence="8">HW T2.11</strain>
    </source>
</reference>
<proteinExistence type="inferred from homology"/>
<evidence type="ECO:0000313" key="9">
    <source>
        <dbReference type="Proteomes" id="UP000708298"/>
    </source>
</evidence>
<sequence>MVKVAVLDDWQGIARTSADWSALAAKTDLSFFADAFDSEDAAANALADFDILLTMRERTPFPASLINRLPKLRMIGITGARNASLDVTACKARGIVVSHTESSGPGGSATAELALGLLIDCARGVTVGDATIRAGGFQRGVPVGQTLAGKTLGIIGLGRLGQMMAGYGQALGMKVIAWSQNLTPIAASQAGYDYAKKDDLLAKADAVSLHLVLSDRTRGIIGAKDLARMKPGAILINTSRAGLVDEQALQAALREGRIHAGLDVFTDEPLGADDAWRTMPNTVLTPHIGYGVAETWADFYPQSVENALAFLGGAPIRVISG</sequence>
<dbReference type="InterPro" id="IPR050857">
    <property type="entry name" value="D-2-hydroxyacid_DH"/>
</dbReference>
<dbReference type="GO" id="GO:0016616">
    <property type="term" value="F:oxidoreductase activity, acting on the CH-OH group of donors, NAD or NADP as acceptor"/>
    <property type="evidence" value="ECO:0007669"/>
    <property type="project" value="InterPro"/>
</dbReference>
<comment type="similarity">
    <text evidence="1 5">Belongs to the D-isomer specific 2-hydroxyacid dehydrogenase family.</text>
</comment>
<keyword evidence="9" id="KW-1185">Reference proteome</keyword>